<dbReference type="InterPro" id="IPR024679">
    <property type="entry name" value="Ipi1_N"/>
</dbReference>
<evidence type="ECO:0000313" key="6">
    <source>
        <dbReference type="WBParaSite" id="nRc.2.0.1.t22496-RA"/>
    </source>
</evidence>
<dbReference type="Gene3D" id="1.25.10.10">
    <property type="entry name" value="Leucine-rich Repeat Variant"/>
    <property type="match status" value="1"/>
</dbReference>
<proteinExistence type="inferred from homology"/>
<accession>A0A915J9Y3</accession>
<name>A0A915J9Y3_ROMCU</name>
<dbReference type="GO" id="GO:0071339">
    <property type="term" value="C:MLL1 complex"/>
    <property type="evidence" value="ECO:0007669"/>
    <property type="project" value="TreeGrafter"/>
</dbReference>
<dbReference type="AlphaFoldDB" id="A0A915J9Y3"/>
<dbReference type="WBParaSite" id="nRc.2.0.1.t22496-RA">
    <property type="protein sequence ID" value="nRc.2.0.1.t22496-RA"/>
    <property type="gene ID" value="nRc.2.0.1.g22496"/>
</dbReference>
<evidence type="ECO:0000256" key="2">
    <source>
        <dbReference type="ARBA" id="ARBA00006427"/>
    </source>
</evidence>
<dbReference type="InterPro" id="IPR016024">
    <property type="entry name" value="ARM-type_fold"/>
</dbReference>
<dbReference type="InterPro" id="IPR011989">
    <property type="entry name" value="ARM-like"/>
</dbReference>
<reference evidence="6" key="1">
    <citation type="submission" date="2022-11" db="UniProtKB">
        <authorList>
            <consortium name="WormBaseParasite"/>
        </authorList>
    </citation>
    <scope>IDENTIFICATION</scope>
</reference>
<keyword evidence="3" id="KW-0539">Nucleus</keyword>
<comment type="similarity">
    <text evidence="2">Belongs to the IPI1/TEX10 family.</text>
</comment>
<organism evidence="5 6">
    <name type="scientific">Romanomermis culicivorax</name>
    <name type="common">Nematode worm</name>
    <dbReference type="NCBI Taxonomy" id="13658"/>
    <lineage>
        <taxon>Eukaryota</taxon>
        <taxon>Metazoa</taxon>
        <taxon>Ecdysozoa</taxon>
        <taxon>Nematoda</taxon>
        <taxon>Enoplea</taxon>
        <taxon>Dorylaimia</taxon>
        <taxon>Mermithida</taxon>
        <taxon>Mermithoidea</taxon>
        <taxon>Mermithidae</taxon>
        <taxon>Romanomermis</taxon>
    </lineage>
</organism>
<evidence type="ECO:0000259" key="4">
    <source>
        <dbReference type="Pfam" id="PF12333"/>
    </source>
</evidence>
<dbReference type="PANTHER" id="PTHR16056">
    <property type="entry name" value="REGULATOR OF MICROTUBULE DYNAMICS PROTEIN"/>
    <property type="match status" value="1"/>
</dbReference>
<dbReference type="PANTHER" id="PTHR16056:SF2">
    <property type="entry name" value="TESTIS-EXPRESSED PROTEIN 10"/>
    <property type="match status" value="1"/>
</dbReference>
<evidence type="ECO:0000256" key="3">
    <source>
        <dbReference type="ARBA" id="ARBA00023242"/>
    </source>
</evidence>
<protein>
    <submittedName>
        <fullName evidence="6">Pre-rRNA-processing protein Ipi1 N-terminal domain-containing protein</fullName>
    </submittedName>
</protein>
<evidence type="ECO:0000313" key="5">
    <source>
        <dbReference type="Proteomes" id="UP000887565"/>
    </source>
</evidence>
<keyword evidence="5" id="KW-1185">Reference proteome</keyword>
<sequence>MAKSKKNADFKKVKLKIGKKLNKPNDTRTDFKAKKLVLIGQLNKTIISGKEDREEEYLSYRKLNVKELCQHLRHHNVNVRKDALTSIKDMITRQNTDQIRSNLKLLLENLSILMTDLDGDIRNLLFNILSDIFGKVRPTDVSPSFQLLTAHVNCASTHFNSAVRLFSVKILGLLLNKLPKLCQGNTKLLRSFADFLNFKERNFTRQIKSTILAILERILSINYSLESVMQEQTLEINNYKSVSVECAVINPKSCSLTRKVGNPFNFSIYSTHFSNNDHTDDTTIDLPNFYHAIEKALPFCHAFWLELTTEDSDNQNQESEPKSFDIKTLSDLKLILSTYQVVIDRLRKIDDDSTGDLNRENLSNNINNRYFDNDKFLNRYVQIFPCHHKRNAGEDQKKASELCRMINATLCKLLSGRKEYKEKICDYIAKLKSKKHINAHFLTELESFL</sequence>
<feature type="domain" description="Pre-rRNA-processing protein Ipi1 N-terminal" evidence="4">
    <location>
        <begin position="140"/>
        <end position="202"/>
    </location>
</feature>
<dbReference type="SUPFAM" id="SSF48371">
    <property type="entry name" value="ARM repeat"/>
    <property type="match status" value="1"/>
</dbReference>
<dbReference type="Proteomes" id="UP000887565">
    <property type="component" value="Unplaced"/>
</dbReference>
<dbReference type="Pfam" id="PF12333">
    <property type="entry name" value="Ipi1_N"/>
    <property type="match status" value="1"/>
</dbReference>
<evidence type="ECO:0000256" key="1">
    <source>
        <dbReference type="ARBA" id="ARBA00004123"/>
    </source>
</evidence>
<comment type="subcellular location">
    <subcellularLocation>
        <location evidence="1">Nucleus</location>
    </subcellularLocation>
</comment>